<gene>
    <name evidence="3" type="ORF">F6515_03835</name>
    <name evidence="4" type="ORF">F6515_17120</name>
</gene>
<dbReference type="EMBL" id="AALGDA010000007">
    <property type="protein sequence ID" value="ECY9782114.1"/>
    <property type="molecule type" value="Genomic_DNA"/>
</dbReference>
<dbReference type="InterPro" id="IPR052957">
    <property type="entry name" value="Auxin_embryo_med"/>
</dbReference>
<sequence>MSKWNTIDELRDIFIRKYTDSELSNELEKACSEEYELMRDYNGRQILELLQNVDDAYGDIKSENDASNDEVKVQITYKNNILEVGNTGTSFSKDTIERLCLGRASNKSSQNIGNKGTGFRSLLNDAEWVELYSGEFAIRFSEEFTKKLFEQYVSRDSDKFSELIFEQKKNWKKEDYDLCFPIMNCPQPINKIDSGFDTLIRVKLKETNLSKGTSVSKQLQQPFYKSLLFLPNITKIVIETTDDEKISEKIVDGNDVLIEKSDVTGQSPSEEYFVFDKESRIGDKVAKIALAVSKDSDYDYSKEKLYCYFPVRSFGTPIHALINAPFITNNSRDDVPDDSEQINKKIFIEVLKFISEVAEKLSKPEYEDIALKMVTPFKENKLWDLDVFDLMNEFLGILSNAQILPTVNWQYISIKDNPKLFLQEFPEELIGETFSTLLQLLETNENDQLVQELANYNEYTGLSFDVDELSDKINILSSSWENRIRTKVFLWWSEQYKSSPIVPKLLKDNSDNWLMKSDKVFLPTDTGVTVLPKELSSWVSLSILNQTYVDELIYQIKTSSSWQNKWEETANAYKAERTGDKRILDAFSEKYLAIEFTEQSSSDLIIGTINRQIDTVEKSISFINWFYDNYNEKLSAGSELSKVPFNLPNVAGDVQPSNKMYIGKEYGNELGDKLFQDTDYTALKKIDCSSFAEERDFLSFILRCGVSKYPKIYDNDSLKNDVGFKKFIYNKYKNEIKFTNINYLTSKYISNFEELIDKLDTKDIVNWLNQDEELTDLLSSVKKESSASQQSNWSGLYFNSNEYVKYILNKTAWIKIDGEKYSPRQIVLYEKLQAHVPGLYGVSEQSLMELLGQRIVEQLDFRKNMAMFSDDEIRAILVELPKFDKGEISRRLYNELIRNKKGMNPTYSTEGLSVLAKDGFFYPNKELRYADKRLPKSIEKQMRFIYVPEKASTTTIYEWLGVERFKTNLKLETFELLEDYSEDFKKEIDDIKTAVLSTIDDNSKNVSSLKRIQIIPCSKISAKDVEQDGQSIVLEDYYFVESKGKFYLKLPANSIDLNQLRLIDTFSSTIVDIFKQVLNLSLDLNLIELLISRDTEHKQRKITEEFGVDKWNESFELLFSENALNKKVNDFLLSNGLTEEEYPGIFEIDYSYALKEEEYQLLAIALESISKDIEDLNGLSELIHLDIREFWKLKLRSYLDKKGEHYRQILYSNANTSNDEILKETFLEKIARYNDYQFEISEIPNSVQVDIEKESKKRFPELSVSITDEIDIDGLYDNIVKELVTVAAITIDDFDYYIRGHQKVSSLLYFGIPSNLREEILKFITKENDDDLNGGKSGISIEGTSTVQTILEPSNSVSRKGKNTRNGERSKRDYDNRNSANDDAGETAEQIAYAELTQNQKFNIIWNSKYSSKSSDRNKQPPNGIVCDMWVRDPENGNMYFEVKSSITEFEMSINEYNSMLDNPDSYEVVLVNRDTKEISRHKFDELDGLKQASSYLFKFKQKRSDG</sequence>
<proteinExistence type="predicted"/>
<evidence type="ECO:0000259" key="2">
    <source>
        <dbReference type="Pfam" id="PF13020"/>
    </source>
</evidence>
<comment type="caution">
    <text evidence="4">The sequence shown here is derived from an EMBL/GenBank/DDBJ whole genome shotgun (WGS) entry which is preliminary data.</text>
</comment>
<dbReference type="Proteomes" id="UP000489121">
    <property type="component" value="Unassembled WGS sequence"/>
</dbReference>
<feature type="domain" description="Protein NO VEIN C-terminal" evidence="2">
    <location>
        <begin position="1415"/>
        <end position="1478"/>
    </location>
</feature>
<dbReference type="Gene3D" id="3.30.565.10">
    <property type="entry name" value="Histidine kinase-like ATPase, C-terminal domain"/>
    <property type="match status" value="1"/>
</dbReference>
<dbReference type="PANTHER" id="PTHR32387:SF0">
    <property type="entry name" value="PROTEIN NO VEIN"/>
    <property type="match status" value="1"/>
</dbReference>
<dbReference type="PANTHER" id="PTHR32387">
    <property type="entry name" value="WU:FJ29H11"/>
    <property type="match status" value="1"/>
</dbReference>
<evidence type="ECO:0000313" key="5">
    <source>
        <dbReference type="Proteomes" id="UP000489121"/>
    </source>
</evidence>
<feature type="compositionally biased region" description="Basic and acidic residues" evidence="1">
    <location>
        <begin position="1365"/>
        <end position="1376"/>
    </location>
</feature>
<dbReference type="SUPFAM" id="SSF55874">
    <property type="entry name" value="ATPase domain of HSP90 chaperone/DNA topoisomerase II/histidine kinase"/>
    <property type="match status" value="1"/>
</dbReference>
<evidence type="ECO:0000256" key="1">
    <source>
        <dbReference type="SAM" id="MobiDB-lite"/>
    </source>
</evidence>
<accession>A0AAD2MIP4</accession>
<dbReference type="Pfam" id="PF13020">
    <property type="entry name" value="NOV_C"/>
    <property type="match status" value="1"/>
</dbReference>
<evidence type="ECO:0000313" key="3">
    <source>
        <dbReference type="EMBL" id="ECY9782114.1"/>
    </source>
</evidence>
<protein>
    <submittedName>
        <fullName evidence="4">DUF3883 domain-containing protein</fullName>
    </submittedName>
</protein>
<name>A0AAD2MIP4_LISMN</name>
<reference evidence="4 5" key="1">
    <citation type="submission" date="2019-09" db="EMBL/GenBank/DDBJ databases">
        <authorList>
            <consortium name="PulseNet: The National Subtyping Network for Foodborne Disease Surveillance"/>
            <person name="Tarr C.L."/>
            <person name="Trees E."/>
            <person name="Katz L.S."/>
            <person name="Carleton-Romer H.A."/>
            <person name="Stroika S."/>
            <person name="Kucerova Z."/>
            <person name="Roache K.F."/>
            <person name="Sabol A.L."/>
            <person name="Besser J."/>
            <person name="Gerner-Smidt P."/>
        </authorList>
    </citation>
    <scope>NUCLEOTIDE SEQUENCE [LARGE SCALE GENOMIC DNA]</scope>
    <source>
        <strain evidence="4 5">PNUSAL005692</strain>
    </source>
</reference>
<feature type="region of interest" description="Disordered" evidence="1">
    <location>
        <begin position="1351"/>
        <end position="1385"/>
    </location>
</feature>
<evidence type="ECO:0000313" key="4">
    <source>
        <dbReference type="EMBL" id="ECY9784687.1"/>
    </source>
</evidence>
<organism evidence="4 5">
    <name type="scientific">Listeria monocytogenes</name>
    <dbReference type="NCBI Taxonomy" id="1639"/>
    <lineage>
        <taxon>Bacteria</taxon>
        <taxon>Bacillati</taxon>
        <taxon>Bacillota</taxon>
        <taxon>Bacilli</taxon>
        <taxon>Bacillales</taxon>
        <taxon>Listeriaceae</taxon>
        <taxon>Listeria</taxon>
    </lineage>
</organism>
<dbReference type="InterPro" id="IPR036890">
    <property type="entry name" value="HATPase_C_sf"/>
</dbReference>
<dbReference type="EMBL" id="AALGDA010000204">
    <property type="protein sequence ID" value="ECY9784687.1"/>
    <property type="molecule type" value="Genomic_DNA"/>
</dbReference>
<dbReference type="InterPro" id="IPR024975">
    <property type="entry name" value="NOV_C"/>
</dbReference>